<keyword evidence="3" id="KW-1185">Reference proteome</keyword>
<dbReference type="InterPro" id="IPR051143">
    <property type="entry name" value="TrkH_K-transport"/>
</dbReference>
<feature type="transmembrane region" description="Helical" evidence="1">
    <location>
        <begin position="55"/>
        <end position="77"/>
    </location>
</feature>
<reference evidence="2" key="1">
    <citation type="submission" date="2023-04" db="EMBL/GenBank/DDBJ databases">
        <authorList>
            <person name="Vijverberg K."/>
            <person name="Xiong W."/>
            <person name="Schranz E."/>
        </authorList>
    </citation>
    <scope>NUCLEOTIDE SEQUENCE</scope>
</reference>
<keyword evidence="1" id="KW-0472">Membrane</keyword>
<protein>
    <submittedName>
        <fullName evidence="2">Uncharacterized protein</fullName>
    </submittedName>
</protein>
<proteinExistence type="predicted"/>
<gene>
    <name evidence="2" type="ORF">LSALG_LOCUS32830</name>
</gene>
<evidence type="ECO:0000256" key="1">
    <source>
        <dbReference type="SAM" id="Phobius"/>
    </source>
</evidence>
<feature type="transmembrane region" description="Helical" evidence="1">
    <location>
        <begin position="149"/>
        <end position="166"/>
    </location>
</feature>
<dbReference type="GO" id="GO:0008324">
    <property type="term" value="F:monoatomic cation transmembrane transporter activity"/>
    <property type="evidence" value="ECO:0007669"/>
    <property type="project" value="TreeGrafter"/>
</dbReference>
<name>A0AA35ZL80_LACSI</name>
<sequence>MSSPPIDEKMKVFSYVGKMLEQLCSPSLCRSTWSHLATVSSMSTVEMEVFSNTQLVVLTILMVIGGEVFISMVIVYLRRLFLKESSNDGCNVDPPMCYLNTQSICLDNIELHKIVIRESGSSKSDTFNCEIVSTNDVDMEDLKYKSFKFLGLVVFFYLVFVQILGVV</sequence>
<dbReference type="PANTHER" id="PTHR31064:SF38">
    <property type="entry name" value="CATION TRANSPORTER HKT1_4-RELATED"/>
    <property type="match status" value="1"/>
</dbReference>
<dbReference type="Proteomes" id="UP001177003">
    <property type="component" value="Chromosome 7"/>
</dbReference>
<organism evidence="2 3">
    <name type="scientific">Lactuca saligna</name>
    <name type="common">Willowleaf lettuce</name>
    <dbReference type="NCBI Taxonomy" id="75948"/>
    <lineage>
        <taxon>Eukaryota</taxon>
        <taxon>Viridiplantae</taxon>
        <taxon>Streptophyta</taxon>
        <taxon>Embryophyta</taxon>
        <taxon>Tracheophyta</taxon>
        <taxon>Spermatophyta</taxon>
        <taxon>Magnoliopsida</taxon>
        <taxon>eudicotyledons</taxon>
        <taxon>Gunneridae</taxon>
        <taxon>Pentapetalae</taxon>
        <taxon>asterids</taxon>
        <taxon>campanulids</taxon>
        <taxon>Asterales</taxon>
        <taxon>Asteraceae</taxon>
        <taxon>Cichorioideae</taxon>
        <taxon>Cichorieae</taxon>
        <taxon>Lactucinae</taxon>
        <taxon>Lactuca</taxon>
    </lineage>
</organism>
<dbReference type="EMBL" id="OX465083">
    <property type="protein sequence ID" value="CAI9293822.1"/>
    <property type="molecule type" value="Genomic_DNA"/>
</dbReference>
<accession>A0AA35ZL80</accession>
<dbReference type="GO" id="GO:0005886">
    <property type="term" value="C:plasma membrane"/>
    <property type="evidence" value="ECO:0007669"/>
    <property type="project" value="TreeGrafter"/>
</dbReference>
<keyword evidence="1" id="KW-1133">Transmembrane helix</keyword>
<evidence type="ECO:0000313" key="3">
    <source>
        <dbReference type="Proteomes" id="UP001177003"/>
    </source>
</evidence>
<dbReference type="AlphaFoldDB" id="A0AA35ZL80"/>
<dbReference type="PANTHER" id="PTHR31064">
    <property type="entry name" value="POTASSIUM TRANSPORT PROTEIN DDB_G0292412-RELATED"/>
    <property type="match status" value="1"/>
</dbReference>
<keyword evidence="1" id="KW-0812">Transmembrane</keyword>
<evidence type="ECO:0000313" key="2">
    <source>
        <dbReference type="EMBL" id="CAI9293822.1"/>
    </source>
</evidence>